<dbReference type="Proteomes" id="UP000054495">
    <property type="component" value="Unassembled WGS sequence"/>
</dbReference>
<dbReference type="Pfam" id="PF17919">
    <property type="entry name" value="RT_RNaseH_2"/>
    <property type="match status" value="1"/>
</dbReference>
<evidence type="ECO:0000313" key="5">
    <source>
        <dbReference type="Proteomes" id="UP000054495"/>
    </source>
</evidence>
<feature type="domain" description="Reverse transcriptase/retrotransposon-derived protein RNase H-like" evidence="3">
    <location>
        <begin position="86"/>
        <end position="168"/>
    </location>
</feature>
<proteinExistence type="predicted"/>
<dbReference type="PANTHER" id="PTHR37984:SF5">
    <property type="entry name" value="PROTEIN NYNRIN-LIKE"/>
    <property type="match status" value="1"/>
</dbReference>
<evidence type="ECO:0000313" key="4">
    <source>
        <dbReference type="EMBL" id="EPB71306.1"/>
    </source>
</evidence>
<evidence type="ECO:0000256" key="1">
    <source>
        <dbReference type="ARBA" id="ARBA00012493"/>
    </source>
</evidence>
<evidence type="ECO:0000256" key="2">
    <source>
        <dbReference type="ARBA" id="ARBA00023268"/>
    </source>
</evidence>
<gene>
    <name evidence="4" type="ORF">ANCCEY_09594</name>
</gene>
<dbReference type="PANTHER" id="PTHR37984">
    <property type="entry name" value="PROTEIN CBG26694"/>
    <property type="match status" value="1"/>
</dbReference>
<name>A0A0D6LMQ1_9BILA</name>
<sequence>MIAGLREKSLAKPEIRYLGFIVDKNSRRPNPEKIDAIKGMVEPKNVSHLRAFVGMITYYPAFMPTMKDIRGPLHALLKKDVKWERTSKQQLAFEKLKETLSSKLNLAHYDPRQKIVVAAQACDYGIACLISHKYADGLEKHIAHASRSPAASEKNYLQIVMEALQYVNITKFGQADGLSRLMQKHQVEDEDIVLASAENDVGSLLKECIRGLPLTVTDVESYTRTDLCTER</sequence>
<dbReference type="EMBL" id="KE125120">
    <property type="protein sequence ID" value="EPB71306.1"/>
    <property type="molecule type" value="Genomic_DNA"/>
</dbReference>
<dbReference type="InterPro" id="IPR043502">
    <property type="entry name" value="DNA/RNA_pol_sf"/>
</dbReference>
<evidence type="ECO:0000259" key="3">
    <source>
        <dbReference type="Pfam" id="PF17919"/>
    </source>
</evidence>
<dbReference type="InterPro" id="IPR043128">
    <property type="entry name" value="Rev_trsase/Diguanyl_cyclase"/>
</dbReference>
<keyword evidence="2" id="KW-0511">Multifunctional enzyme</keyword>
<protein>
    <recommendedName>
        <fullName evidence="1">RNA-directed DNA polymerase</fullName>
        <ecNumber evidence="1">2.7.7.49</ecNumber>
    </recommendedName>
</protein>
<dbReference type="InterPro" id="IPR041577">
    <property type="entry name" value="RT_RNaseH_2"/>
</dbReference>
<dbReference type="EC" id="2.7.7.49" evidence="1"/>
<dbReference type="InterPro" id="IPR050951">
    <property type="entry name" value="Retrovirus_Pol_polyprotein"/>
</dbReference>
<reference evidence="4 5" key="1">
    <citation type="submission" date="2013-05" db="EMBL/GenBank/DDBJ databases">
        <title>Draft genome of the parasitic nematode Anyclostoma ceylanicum.</title>
        <authorList>
            <person name="Mitreva M."/>
        </authorList>
    </citation>
    <scope>NUCLEOTIDE SEQUENCE [LARGE SCALE GENOMIC DNA]</scope>
</reference>
<dbReference type="SUPFAM" id="SSF56672">
    <property type="entry name" value="DNA/RNA polymerases"/>
    <property type="match status" value="1"/>
</dbReference>
<dbReference type="AlphaFoldDB" id="A0A0D6LMQ1"/>
<dbReference type="GO" id="GO:0003964">
    <property type="term" value="F:RNA-directed DNA polymerase activity"/>
    <property type="evidence" value="ECO:0007669"/>
    <property type="project" value="UniProtKB-EC"/>
</dbReference>
<accession>A0A0D6LMQ1</accession>
<dbReference type="Gene3D" id="3.30.70.270">
    <property type="match status" value="1"/>
</dbReference>
<dbReference type="FunFam" id="3.30.70.270:FF:000020">
    <property type="entry name" value="Transposon Tf2-6 polyprotein-like Protein"/>
    <property type="match status" value="1"/>
</dbReference>
<keyword evidence="5" id="KW-1185">Reference proteome</keyword>
<organism evidence="4 5">
    <name type="scientific">Ancylostoma ceylanicum</name>
    <dbReference type="NCBI Taxonomy" id="53326"/>
    <lineage>
        <taxon>Eukaryota</taxon>
        <taxon>Metazoa</taxon>
        <taxon>Ecdysozoa</taxon>
        <taxon>Nematoda</taxon>
        <taxon>Chromadorea</taxon>
        <taxon>Rhabditida</taxon>
        <taxon>Rhabditina</taxon>
        <taxon>Rhabditomorpha</taxon>
        <taxon>Strongyloidea</taxon>
        <taxon>Ancylostomatidae</taxon>
        <taxon>Ancylostomatinae</taxon>
        <taxon>Ancylostoma</taxon>
    </lineage>
</organism>